<comment type="caution">
    <text evidence="3">The sequence shown here is derived from an EMBL/GenBank/DDBJ whole genome shotgun (WGS) entry which is preliminary data.</text>
</comment>
<dbReference type="Pfam" id="PF13103">
    <property type="entry name" value="TonB_2"/>
    <property type="match status" value="1"/>
</dbReference>
<accession>A0ABT9JVU8</accession>
<keyword evidence="2" id="KW-0812">Transmembrane</keyword>
<feature type="compositionally biased region" description="Pro residues" evidence="1">
    <location>
        <begin position="64"/>
        <end position="75"/>
    </location>
</feature>
<sequence length="238" mass="25649">MADTQFDPMSEETPVSASRLWLSRVLIALLVLAVLGTIGYGIKKMFSGGAPHKKQITTVKLLPDTPPPPPPPPPKEPPKETPKEQPKEAPKEPEPKPAEAPPAENLKMEGAAGDGPSPFASGQVSKEYEKGDLTTGPKIGGKKNMAAFAWFTGKIDSQIKKVLAADMELAKTKYQIEVRVYLSAHGDIERAELLDSSGNAETDALLRKVLARIPPLGEVAPEDMPRKVVIRVTSQNMS</sequence>
<feature type="transmembrane region" description="Helical" evidence="2">
    <location>
        <begin position="20"/>
        <end position="42"/>
    </location>
</feature>
<gene>
    <name evidence="3" type="ORF">Q9291_10160</name>
</gene>
<feature type="compositionally biased region" description="Basic and acidic residues" evidence="1">
    <location>
        <begin position="76"/>
        <end position="97"/>
    </location>
</feature>
<evidence type="ECO:0000256" key="2">
    <source>
        <dbReference type="SAM" id="Phobius"/>
    </source>
</evidence>
<keyword evidence="2" id="KW-1133">Transmembrane helix</keyword>
<reference evidence="4" key="1">
    <citation type="journal article" date="2019" name="Int. J. Syst. Evol. Microbiol.">
        <title>The Global Catalogue of Microorganisms (GCM) 10K type strain sequencing project: providing services to taxonomists for standard genome sequencing and annotation.</title>
        <authorList>
            <consortium name="The Broad Institute Genomics Platform"/>
            <consortium name="The Broad Institute Genome Sequencing Center for Infectious Disease"/>
            <person name="Wu L."/>
            <person name="Ma J."/>
        </authorList>
    </citation>
    <scope>NUCLEOTIDE SEQUENCE [LARGE SCALE GENOMIC DNA]</scope>
    <source>
        <strain evidence="4">VKM B-3159</strain>
    </source>
</reference>
<proteinExistence type="predicted"/>
<keyword evidence="2" id="KW-0472">Membrane</keyword>
<protein>
    <submittedName>
        <fullName evidence="3">TonB C-terminal domain-containing protein</fullName>
    </submittedName>
</protein>
<dbReference type="Proteomes" id="UP001225906">
    <property type="component" value="Unassembled WGS sequence"/>
</dbReference>
<dbReference type="EMBL" id="JAVCAP010000021">
    <property type="protein sequence ID" value="MDP8568210.1"/>
    <property type="molecule type" value="Genomic_DNA"/>
</dbReference>
<name>A0ABT9JVU8_9PROT</name>
<dbReference type="RefSeq" id="WP_306389934.1">
    <property type="nucleotide sequence ID" value="NZ_JAVCAP010000021.1"/>
</dbReference>
<keyword evidence="4" id="KW-1185">Reference proteome</keyword>
<evidence type="ECO:0000313" key="3">
    <source>
        <dbReference type="EMBL" id="MDP8568210.1"/>
    </source>
</evidence>
<evidence type="ECO:0000313" key="4">
    <source>
        <dbReference type="Proteomes" id="UP001225906"/>
    </source>
</evidence>
<feature type="region of interest" description="Disordered" evidence="1">
    <location>
        <begin position="60"/>
        <end position="139"/>
    </location>
</feature>
<dbReference type="Gene3D" id="3.30.1150.10">
    <property type="match status" value="1"/>
</dbReference>
<dbReference type="SUPFAM" id="SSF74653">
    <property type="entry name" value="TolA/TonB C-terminal domain"/>
    <property type="match status" value="1"/>
</dbReference>
<evidence type="ECO:0000256" key="1">
    <source>
        <dbReference type="SAM" id="MobiDB-lite"/>
    </source>
</evidence>
<organism evidence="3 4">
    <name type="scientific">Methylophilus aquaticus</name>
    <dbReference type="NCBI Taxonomy" id="1971610"/>
    <lineage>
        <taxon>Bacteria</taxon>
        <taxon>Pseudomonadati</taxon>
        <taxon>Pseudomonadota</taxon>
        <taxon>Betaproteobacteria</taxon>
        <taxon>Nitrosomonadales</taxon>
        <taxon>Methylophilaceae</taxon>
        <taxon>Methylophilus</taxon>
    </lineage>
</organism>